<dbReference type="AlphaFoldDB" id="A0AA36IT14"/>
<feature type="region of interest" description="Disordered" evidence="1">
    <location>
        <begin position="1"/>
        <end position="31"/>
    </location>
</feature>
<keyword evidence="3" id="KW-1185">Reference proteome</keyword>
<protein>
    <submittedName>
        <fullName evidence="2">Uncharacterized protein</fullName>
    </submittedName>
</protein>
<organism evidence="2 3">
    <name type="scientific">Effrenium voratum</name>
    <dbReference type="NCBI Taxonomy" id="2562239"/>
    <lineage>
        <taxon>Eukaryota</taxon>
        <taxon>Sar</taxon>
        <taxon>Alveolata</taxon>
        <taxon>Dinophyceae</taxon>
        <taxon>Suessiales</taxon>
        <taxon>Symbiodiniaceae</taxon>
        <taxon>Effrenium</taxon>
    </lineage>
</organism>
<name>A0AA36IT14_9DINO</name>
<dbReference type="Proteomes" id="UP001178507">
    <property type="component" value="Unassembled WGS sequence"/>
</dbReference>
<evidence type="ECO:0000256" key="1">
    <source>
        <dbReference type="SAM" id="MobiDB-lite"/>
    </source>
</evidence>
<dbReference type="EMBL" id="CAUJNA010002446">
    <property type="protein sequence ID" value="CAJ1392959.1"/>
    <property type="molecule type" value="Genomic_DNA"/>
</dbReference>
<accession>A0AA36IT14</accession>
<gene>
    <name evidence="2" type="ORF">EVOR1521_LOCUS17919</name>
</gene>
<evidence type="ECO:0000313" key="3">
    <source>
        <dbReference type="Proteomes" id="UP001178507"/>
    </source>
</evidence>
<evidence type="ECO:0000313" key="2">
    <source>
        <dbReference type="EMBL" id="CAJ1392959.1"/>
    </source>
</evidence>
<reference evidence="2" key="1">
    <citation type="submission" date="2023-08" db="EMBL/GenBank/DDBJ databases">
        <authorList>
            <person name="Chen Y."/>
            <person name="Shah S."/>
            <person name="Dougan E. K."/>
            <person name="Thang M."/>
            <person name="Chan C."/>
        </authorList>
    </citation>
    <scope>NUCLEOTIDE SEQUENCE</scope>
</reference>
<feature type="compositionally biased region" description="Acidic residues" evidence="1">
    <location>
        <begin position="1"/>
        <end position="23"/>
    </location>
</feature>
<proteinExistence type="predicted"/>
<comment type="caution">
    <text evidence="2">The sequence shown here is derived from an EMBL/GenBank/DDBJ whole genome shotgun (WGS) entry which is preliminary data.</text>
</comment>
<sequence>MQEQLMEDDFDESEEESGGDSDCEAPRPSDKSFVAQLRDELQKNPLDTELHAALVSSLREGAQLELLQR</sequence>